<dbReference type="InterPro" id="IPR000524">
    <property type="entry name" value="Tscrpt_reg_HTH_GntR"/>
</dbReference>
<keyword evidence="1" id="KW-0805">Transcription regulation</keyword>
<dbReference type="SMART" id="SM00345">
    <property type="entry name" value="HTH_GNTR"/>
    <property type="match status" value="1"/>
</dbReference>
<dbReference type="InterPro" id="IPR036390">
    <property type="entry name" value="WH_DNA-bd_sf"/>
</dbReference>
<dbReference type="AlphaFoldDB" id="A0AAJ5JMA7"/>
<dbReference type="SUPFAM" id="SSF46785">
    <property type="entry name" value="Winged helix' DNA-binding domain"/>
    <property type="match status" value="1"/>
</dbReference>
<dbReference type="Proteomes" id="UP000297725">
    <property type="component" value="Unassembled WGS sequence"/>
</dbReference>
<sequence length="240" mass="28416">MIIYQKHTVMLSVHKYGVINIKKKLKAEDKVRVYIKQNIASQKFLPNMKLVEEDIAKELNISRSPVRAALKKLEKENVVRLIPNKGAYIAPKKLTTKEFVDRMQLFELLLIHTVVRMEQWEHRFTLEDEKLFHELSININHLTNQQLIEIQTLFLKFEKNAYLADSFKTIIKEVLVYSKTSDHLNMKQISILFGQLFFSLVEKIQLRDYAEARKQIRVFVNAISLDVIDNQEIHEEKYLF</sequence>
<dbReference type="PANTHER" id="PTHR43537">
    <property type="entry name" value="TRANSCRIPTIONAL REGULATOR, GNTR FAMILY"/>
    <property type="match status" value="1"/>
</dbReference>
<organism evidence="5 6">
    <name type="scientific">Vagococcus xieshaowenii</name>
    <dbReference type="NCBI Taxonomy" id="2562451"/>
    <lineage>
        <taxon>Bacteria</taxon>
        <taxon>Bacillati</taxon>
        <taxon>Bacillota</taxon>
        <taxon>Bacilli</taxon>
        <taxon>Lactobacillales</taxon>
        <taxon>Enterococcaceae</taxon>
        <taxon>Vagococcus</taxon>
    </lineage>
</organism>
<evidence type="ECO:0000256" key="3">
    <source>
        <dbReference type="ARBA" id="ARBA00023163"/>
    </source>
</evidence>
<dbReference type="PANTHER" id="PTHR43537:SF5">
    <property type="entry name" value="UXU OPERON TRANSCRIPTIONAL REGULATOR"/>
    <property type="match status" value="1"/>
</dbReference>
<evidence type="ECO:0000313" key="6">
    <source>
        <dbReference type="Proteomes" id="UP000297725"/>
    </source>
</evidence>
<gene>
    <name evidence="5" type="ORF">E4031_06085</name>
</gene>
<keyword evidence="3" id="KW-0804">Transcription</keyword>
<dbReference type="GO" id="GO:0003677">
    <property type="term" value="F:DNA binding"/>
    <property type="evidence" value="ECO:0007669"/>
    <property type="project" value="UniProtKB-KW"/>
</dbReference>
<protein>
    <submittedName>
        <fullName evidence="5">GntR family transcriptional regulator</fullName>
    </submittedName>
</protein>
<evidence type="ECO:0000313" key="5">
    <source>
        <dbReference type="EMBL" id="TFZ40950.1"/>
    </source>
</evidence>
<dbReference type="CDD" id="cd07377">
    <property type="entry name" value="WHTH_GntR"/>
    <property type="match status" value="1"/>
</dbReference>
<dbReference type="Pfam" id="PF00392">
    <property type="entry name" value="GntR"/>
    <property type="match status" value="1"/>
</dbReference>
<evidence type="ECO:0000256" key="1">
    <source>
        <dbReference type="ARBA" id="ARBA00023015"/>
    </source>
</evidence>
<dbReference type="InterPro" id="IPR036388">
    <property type="entry name" value="WH-like_DNA-bd_sf"/>
</dbReference>
<feature type="domain" description="HTH gntR-type" evidence="4">
    <location>
        <begin position="25"/>
        <end position="92"/>
    </location>
</feature>
<accession>A0AAJ5JMA7</accession>
<dbReference type="EMBL" id="SRHU01000023">
    <property type="protein sequence ID" value="TFZ40950.1"/>
    <property type="molecule type" value="Genomic_DNA"/>
</dbReference>
<evidence type="ECO:0000259" key="4">
    <source>
        <dbReference type="PROSITE" id="PS50949"/>
    </source>
</evidence>
<comment type="caution">
    <text evidence="5">The sequence shown here is derived from an EMBL/GenBank/DDBJ whole genome shotgun (WGS) entry which is preliminary data.</text>
</comment>
<name>A0AAJ5JMA7_9ENTE</name>
<keyword evidence="2" id="KW-0238">DNA-binding</keyword>
<dbReference type="Gene3D" id="1.10.10.10">
    <property type="entry name" value="Winged helix-like DNA-binding domain superfamily/Winged helix DNA-binding domain"/>
    <property type="match status" value="1"/>
</dbReference>
<reference evidence="5 6" key="1">
    <citation type="submission" date="2019-03" db="EMBL/GenBank/DDBJ databases">
        <title>Vagococcus sp. was isolated fron gut of Carduelis flavirostris.</title>
        <authorList>
            <person name="Ge Y."/>
        </authorList>
    </citation>
    <scope>NUCLEOTIDE SEQUENCE [LARGE SCALE GENOMIC DNA]</scope>
    <source>
        <strain evidence="5 6">CF-210</strain>
    </source>
</reference>
<evidence type="ECO:0000256" key="2">
    <source>
        <dbReference type="ARBA" id="ARBA00023125"/>
    </source>
</evidence>
<proteinExistence type="predicted"/>
<dbReference type="PROSITE" id="PS50949">
    <property type="entry name" value="HTH_GNTR"/>
    <property type="match status" value="1"/>
</dbReference>
<dbReference type="GO" id="GO:0003700">
    <property type="term" value="F:DNA-binding transcription factor activity"/>
    <property type="evidence" value="ECO:0007669"/>
    <property type="project" value="InterPro"/>
</dbReference>